<proteinExistence type="predicted"/>
<evidence type="ECO:0000313" key="1">
    <source>
        <dbReference type="EMBL" id="PIP55477.1"/>
    </source>
</evidence>
<dbReference type="AlphaFoldDB" id="A0A2H0BCS2"/>
<name>A0A2H0BCS2_9BACT</name>
<dbReference type="EMBL" id="PCST01000039">
    <property type="protein sequence ID" value="PIP55477.1"/>
    <property type="molecule type" value="Genomic_DNA"/>
</dbReference>
<organism evidence="1 2">
    <name type="scientific">Candidatus Zambryskibacteria bacterium CG22_combo_CG10-13_8_21_14_all_42_17</name>
    <dbReference type="NCBI Taxonomy" id="1975118"/>
    <lineage>
        <taxon>Bacteria</taxon>
        <taxon>Candidatus Zambryskiibacteriota</taxon>
    </lineage>
</organism>
<comment type="caution">
    <text evidence="1">The sequence shown here is derived from an EMBL/GenBank/DDBJ whole genome shotgun (WGS) entry which is preliminary data.</text>
</comment>
<sequence>MPTIKKRINISISKELDSALLKLAKRDQVPQATKAEHLLRSALEIEEDNILNTIAATRDTSSSKFVSHKTAWR</sequence>
<evidence type="ECO:0000313" key="2">
    <source>
        <dbReference type="Proteomes" id="UP000229794"/>
    </source>
</evidence>
<dbReference type="Proteomes" id="UP000229794">
    <property type="component" value="Unassembled WGS sequence"/>
</dbReference>
<protein>
    <submittedName>
        <fullName evidence="1">Uncharacterized protein</fullName>
    </submittedName>
</protein>
<accession>A0A2H0BCS2</accession>
<gene>
    <name evidence="1" type="ORF">COX06_03010</name>
</gene>
<reference evidence="1 2" key="1">
    <citation type="submission" date="2017-09" db="EMBL/GenBank/DDBJ databases">
        <title>Depth-based differentiation of microbial function through sediment-hosted aquifers and enrichment of novel symbionts in the deep terrestrial subsurface.</title>
        <authorList>
            <person name="Probst A.J."/>
            <person name="Ladd B."/>
            <person name="Jarett J.K."/>
            <person name="Geller-Mcgrath D.E."/>
            <person name="Sieber C.M."/>
            <person name="Emerson J.B."/>
            <person name="Anantharaman K."/>
            <person name="Thomas B.C."/>
            <person name="Malmstrom R."/>
            <person name="Stieglmeier M."/>
            <person name="Klingl A."/>
            <person name="Woyke T."/>
            <person name="Ryan C.M."/>
            <person name="Banfield J.F."/>
        </authorList>
    </citation>
    <scope>NUCLEOTIDE SEQUENCE [LARGE SCALE GENOMIC DNA]</scope>
    <source>
        <strain evidence="1">CG22_combo_CG10-13_8_21_14_all_42_17</strain>
    </source>
</reference>